<feature type="transmembrane region" description="Helical" evidence="9">
    <location>
        <begin position="373"/>
        <end position="392"/>
    </location>
</feature>
<sequence length="487" mass="51488">MNAIAQYFKFEDNQTTLGREIQAGVTTFLAMSYIIFVNPAMLSQTGMPAQGVFLATIFASAISTAFIGLYANVPYALAPGMGLNAFFTYTVVFALGFSWQEALSMVFICGLLNVLITITKIRKLLITSIPSFLQHAISAGIGIFIGYLGIKNAGLLQFTSDASNILSINGGDPAASLTEPVTSVVTSGGILPALVNFNNIPVFVALAGLVVTIVLMLRKSNGAILIGIIFTTILAFVTGMVDFSHLNFSSNSLSDSFQQLGQTFGVIFTSAGIPSLFSDLSKLPVVLMTIFAFSLSDVFDTVGTFIGTGRRSGIFSEEDERALESSSGFNSKMDRALFGDSVGTIFGAILGTSNTTTFVESSAGIGAGGRTGFTSVVTAICFVLAAFLSPVISLVPAQATAPALIIVGILMVSSLSDIDWANFEMAVPAFFASVFMGLSYSISNGIAAGFIFYGIVKIFTGKAKEIHPILWVSMLLFILNYLVMAFL</sequence>
<feature type="transmembrane region" description="Helical" evidence="9">
    <location>
        <begin position="102"/>
        <end position="119"/>
    </location>
</feature>
<feature type="transmembrane region" description="Helical" evidence="9">
    <location>
        <begin position="76"/>
        <end position="96"/>
    </location>
</feature>
<evidence type="ECO:0000256" key="8">
    <source>
        <dbReference type="PIRNR" id="PIRNR005353"/>
    </source>
</evidence>
<evidence type="ECO:0000256" key="9">
    <source>
        <dbReference type="SAM" id="Phobius"/>
    </source>
</evidence>
<feature type="transmembrane region" description="Helical" evidence="9">
    <location>
        <begin position="399"/>
        <end position="418"/>
    </location>
</feature>
<evidence type="ECO:0000256" key="7">
    <source>
        <dbReference type="ARBA" id="ARBA00023136"/>
    </source>
</evidence>
<dbReference type="PIRSF" id="PIRSF005353">
    <property type="entry name" value="PbuG"/>
    <property type="match status" value="1"/>
</dbReference>
<evidence type="ECO:0000313" key="11">
    <source>
        <dbReference type="Proteomes" id="UP001229251"/>
    </source>
</evidence>
<keyword evidence="7 8" id="KW-0472">Membrane</keyword>
<comment type="subcellular location">
    <subcellularLocation>
        <location evidence="1 8">Cell membrane</location>
        <topology evidence="1 8">Multi-pass membrane protein</topology>
    </subcellularLocation>
</comment>
<organism evidence="10 11">
    <name type="scientific">Facklamia hominis</name>
    <dbReference type="NCBI Taxonomy" id="178214"/>
    <lineage>
        <taxon>Bacteria</taxon>
        <taxon>Bacillati</taxon>
        <taxon>Bacillota</taxon>
        <taxon>Bacilli</taxon>
        <taxon>Lactobacillales</taxon>
        <taxon>Aerococcaceae</taxon>
        <taxon>Facklamia</taxon>
    </lineage>
</organism>
<keyword evidence="6 8" id="KW-1133">Transmembrane helix</keyword>
<dbReference type="InterPro" id="IPR045018">
    <property type="entry name" value="Azg-like"/>
</dbReference>
<feature type="transmembrane region" description="Helical" evidence="9">
    <location>
        <begin position="468"/>
        <end position="486"/>
    </location>
</feature>
<accession>A0AAJ1Q5V3</accession>
<dbReference type="PANTHER" id="PTHR43337:SF1">
    <property type="entry name" value="XANTHINE_URACIL PERMEASE C887.17-RELATED"/>
    <property type="match status" value="1"/>
</dbReference>
<feature type="transmembrane region" description="Helical" evidence="9">
    <location>
        <begin position="285"/>
        <end position="306"/>
    </location>
</feature>
<dbReference type="Pfam" id="PF00860">
    <property type="entry name" value="Xan_ur_permease"/>
    <property type="match status" value="2"/>
</dbReference>
<protein>
    <submittedName>
        <fullName evidence="10">NCS2 family permease</fullName>
    </submittedName>
</protein>
<evidence type="ECO:0000256" key="3">
    <source>
        <dbReference type="ARBA" id="ARBA00022448"/>
    </source>
</evidence>
<evidence type="ECO:0000256" key="1">
    <source>
        <dbReference type="ARBA" id="ARBA00004651"/>
    </source>
</evidence>
<dbReference type="GO" id="GO:0005345">
    <property type="term" value="F:purine nucleobase transmembrane transporter activity"/>
    <property type="evidence" value="ECO:0007669"/>
    <property type="project" value="TreeGrafter"/>
</dbReference>
<evidence type="ECO:0000313" key="10">
    <source>
        <dbReference type="EMBL" id="MDK7187077.1"/>
    </source>
</evidence>
<reference evidence="10" key="1">
    <citation type="submission" date="2023-05" db="EMBL/GenBank/DDBJ databases">
        <title>Cataloging the Phylogenetic Diversity of Human Bladder Bacteria.</title>
        <authorList>
            <person name="Du J."/>
        </authorList>
    </citation>
    <scope>NUCLEOTIDE SEQUENCE</scope>
    <source>
        <strain evidence="10">UMB1231</strain>
    </source>
</reference>
<comment type="similarity">
    <text evidence="2 8">Belongs to the nucleobase:cation symporter-2 (NCS2) (TC 2.A.40) family. Azg-like subfamily.</text>
</comment>
<feature type="transmembrane region" description="Helical" evidence="9">
    <location>
        <begin position="200"/>
        <end position="217"/>
    </location>
</feature>
<feature type="transmembrane region" description="Helical" evidence="9">
    <location>
        <begin position="47"/>
        <end position="69"/>
    </location>
</feature>
<feature type="transmembrane region" description="Helical" evidence="9">
    <location>
        <begin position="224"/>
        <end position="246"/>
    </location>
</feature>
<keyword evidence="3 8" id="KW-0813">Transport</keyword>
<evidence type="ECO:0000256" key="4">
    <source>
        <dbReference type="ARBA" id="ARBA00022475"/>
    </source>
</evidence>
<feature type="transmembrane region" description="Helical" evidence="9">
    <location>
        <begin position="21"/>
        <end position="41"/>
    </location>
</feature>
<dbReference type="AlphaFoldDB" id="A0AAJ1Q5V3"/>
<dbReference type="InterPro" id="IPR006043">
    <property type="entry name" value="NCS2"/>
</dbReference>
<dbReference type="Proteomes" id="UP001229251">
    <property type="component" value="Unassembled WGS sequence"/>
</dbReference>
<dbReference type="InterPro" id="IPR026033">
    <property type="entry name" value="Azg-like_bact_archaea"/>
</dbReference>
<dbReference type="RefSeq" id="WP_070609512.1">
    <property type="nucleotide sequence ID" value="NZ_CAUPDI010000006.1"/>
</dbReference>
<proteinExistence type="inferred from homology"/>
<dbReference type="EMBL" id="JASOOE010000005">
    <property type="protein sequence ID" value="MDK7187077.1"/>
    <property type="molecule type" value="Genomic_DNA"/>
</dbReference>
<name>A0AAJ1Q5V3_9LACT</name>
<dbReference type="PANTHER" id="PTHR43337">
    <property type="entry name" value="XANTHINE/URACIL PERMEASE C887.17-RELATED"/>
    <property type="match status" value="1"/>
</dbReference>
<gene>
    <name evidence="10" type="ORF">QP433_03695</name>
</gene>
<feature type="transmembrane region" description="Helical" evidence="9">
    <location>
        <begin position="430"/>
        <end position="456"/>
    </location>
</feature>
<keyword evidence="5 8" id="KW-0812">Transmembrane</keyword>
<evidence type="ECO:0000256" key="5">
    <source>
        <dbReference type="ARBA" id="ARBA00022692"/>
    </source>
</evidence>
<evidence type="ECO:0000256" key="2">
    <source>
        <dbReference type="ARBA" id="ARBA00005697"/>
    </source>
</evidence>
<feature type="transmembrane region" description="Helical" evidence="9">
    <location>
        <begin position="336"/>
        <end position="353"/>
    </location>
</feature>
<keyword evidence="4 8" id="KW-1003">Cell membrane</keyword>
<comment type="caution">
    <text evidence="10">The sequence shown here is derived from an EMBL/GenBank/DDBJ whole genome shotgun (WGS) entry which is preliminary data.</text>
</comment>
<evidence type="ECO:0000256" key="6">
    <source>
        <dbReference type="ARBA" id="ARBA00022989"/>
    </source>
</evidence>
<dbReference type="GO" id="GO:0005886">
    <property type="term" value="C:plasma membrane"/>
    <property type="evidence" value="ECO:0007669"/>
    <property type="project" value="UniProtKB-SubCell"/>
</dbReference>
<feature type="transmembrane region" description="Helical" evidence="9">
    <location>
        <begin position="131"/>
        <end position="150"/>
    </location>
</feature>